<dbReference type="GO" id="GO:0003904">
    <property type="term" value="F:deoxyribodipyrimidine photo-lyase activity"/>
    <property type="evidence" value="ECO:0007669"/>
    <property type="project" value="TreeGrafter"/>
</dbReference>
<dbReference type="Gene3D" id="3.40.50.620">
    <property type="entry name" value="HUPs"/>
    <property type="match status" value="1"/>
</dbReference>
<dbReference type="Proteomes" id="UP000680750">
    <property type="component" value="Chromosome"/>
</dbReference>
<evidence type="ECO:0000256" key="2">
    <source>
        <dbReference type="ARBA" id="ARBA00022630"/>
    </source>
</evidence>
<comment type="cofactor">
    <cofactor evidence="1">
        <name>FAD</name>
        <dbReference type="ChEBI" id="CHEBI:57692"/>
    </cofactor>
</comment>
<protein>
    <recommendedName>
        <fullName evidence="4">Photolyase/cryptochrome alpha/beta domain-containing protein</fullName>
    </recommendedName>
</protein>
<dbReference type="InterPro" id="IPR002081">
    <property type="entry name" value="Cryptochrome/DNA_photolyase_1"/>
</dbReference>
<dbReference type="GO" id="GO:0071949">
    <property type="term" value="F:FAD binding"/>
    <property type="evidence" value="ECO:0007669"/>
    <property type="project" value="TreeGrafter"/>
</dbReference>
<dbReference type="SUPFAM" id="SSF48173">
    <property type="entry name" value="Cryptochrome/photolyase FAD-binding domain"/>
    <property type="match status" value="1"/>
</dbReference>
<keyword evidence="2" id="KW-0285">Flavoprotein</keyword>
<dbReference type="GO" id="GO:0009416">
    <property type="term" value="P:response to light stimulus"/>
    <property type="evidence" value="ECO:0007669"/>
    <property type="project" value="TreeGrafter"/>
</dbReference>
<dbReference type="AlphaFoldDB" id="A0A810L2K3"/>
<evidence type="ECO:0000256" key="1">
    <source>
        <dbReference type="ARBA" id="ARBA00001974"/>
    </source>
</evidence>
<evidence type="ECO:0000256" key="3">
    <source>
        <dbReference type="ARBA" id="ARBA00022827"/>
    </source>
</evidence>
<dbReference type="SUPFAM" id="SSF52425">
    <property type="entry name" value="Cryptochrome/photolyase, N-terminal domain"/>
    <property type="match status" value="1"/>
</dbReference>
<proteinExistence type="predicted"/>
<dbReference type="InterPro" id="IPR036155">
    <property type="entry name" value="Crypto/Photolyase_N_sf"/>
</dbReference>
<dbReference type="Gene3D" id="1.10.579.10">
    <property type="entry name" value="DNA Cyclobutane Dipyrimidine Photolyase, subunit A, domain 3"/>
    <property type="match status" value="1"/>
</dbReference>
<accession>A0A810L2K3</accession>
<dbReference type="KEGG" id="aser:Asera_27740"/>
<dbReference type="InterPro" id="IPR006050">
    <property type="entry name" value="DNA_photolyase_N"/>
</dbReference>
<dbReference type="Pfam" id="PF03441">
    <property type="entry name" value="FAD_binding_7"/>
    <property type="match status" value="1"/>
</dbReference>
<dbReference type="InterPro" id="IPR014729">
    <property type="entry name" value="Rossmann-like_a/b/a_fold"/>
</dbReference>
<evidence type="ECO:0000313" key="6">
    <source>
        <dbReference type="Proteomes" id="UP000680750"/>
    </source>
</evidence>
<name>A0A810L2K3_9ACTN</name>
<dbReference type="Pfam" id="PF00875">
    <property type="entry name" value="DNA_photolyase"/>
    <property type="match status" value="1"/>
</dbReference>
<sequence>MSDHSTAIVSFTRDLRVHDNPALERACRLARRVVLLFVVHEGLGFATANRRRVLHESPADPRQSLRDVGGDLLLRHGDPVTELMRLAEQVHAGTIVPARDVSRYAWRRADRIRAATSQQRISVEFVDVTVVPPAALTPGCVSSQPRGFLPNRVRLVVASFLPKQLGLHWGVGARHFFDQLVDGGQGGVHR</sequence>
<dbReference type="RefSeq" id="WP_030449613.1">
    <property type="nucleotide sequence ID" value="NZ_AP023354.1"/>
</dbReference>
<dbReference type="PANTHER" id="PTHR11455:SF9">
    <property type="entry name" value="CRYPTOCHROME CIRCADIAN CLOCK 5 ISOFORM X1"/>
    <property type="match status" value="1"/>
</dbReference>
<feature type="domain" description="Photolyase/cryptochrome alpha/beta" evidence="4">
    <location>
        <begin position="5"/>
        <end position="131"/>
    </location>
</feature>
<keyword evidence="3" id="KW-0274">FAD</keyword>
<dbReference type="OrthoDB" id="9772484at2"/>
<keyword evidence="6" id="KW-1185">Reference proteome</keyword>
<gene>
    <name evidence="5" type="ORF">Asera_27740</name>
</gene>
<organism evidence="5 6">
    <name type="scientific">Actinocatenispora sera</name>
    <dbReference type="NCBI Taxonomy" id="390989"/>
    <lineage>
        <taxon>Bacteria</taxon>
        <taxon>Bacillati</taxon>
        <taxon>Actinomycetota</taxon>
        <taxon>Actinomycetes</taxon>
        <taxon>Micromonosporales</taxon>
        <taxon>Micromonosporaceae</taxon>
        <taxon>Actinocatenispora</taxon>
    </lineage>
</organism>
<reference evidence="5" key="1">
    <citation type="submission" date="2020-08" db="EMBL/GenBank/DDBJ databases">
        <title>Whole genome shotgun sequence of Actinocatenispora sera NBRC 101916.</title>
        <authorList>
            <person name="Komaki H."/>
            <person name="Tamura T."/>
        </authorList>
    </citation>
    <scope>NUCLEOTIDE SEQUENCE</scope>
    <source>
        <strain evidence="5">NBRC 101916</strain>
    </source>
</reference>
<dbReference type="PANTHER" id="PTHR11455">
    <property type="entry name" value="CRYPTOCHROME"/>
    <property type="match status" value="1"/>
</dbReference>
<dbReference type="GO" id="GO:0003677">
    <property type="term" value="F:DNA binding"/>
    <property type="evidence" value="ECO:0007669"/>
    <property type="project" value="TreeGrafter"/>
</dbReference>
<dbReference type="InterPro" id="IPR005101">
    <property type="entry name" value="Cryptochr/Photolyase_FAD-bd"/>
</dbReference>
<evidence type="ECO:0000313" key="5">
    <source>
        <dbReference type="EMBL" id="BCJ28666.1"/>
    </source>
</evidence>
<dbReference type="EMBL" id="AP023354">
    <property type="protein sequence ID" value="BCJ28666.1"/>
    <property type="molecule type" value="Genomic_DNA"/>
</dbReference>
<dbReference type="PROSITE" id="PS51645">
    <property type="entry name" value="PHR_CRY_ALPHA_BETA"/>
    <property type="match status" value="1"/>
</dbReference>
<evidence type="ECO:0000259" key="4">
    <source>
        <dbReference type="PROSITE" id="PS51645"/>
    </source>
</evidence>
<dbReference type="InterPro" id="IPR036134">
    <property type="entry name" value="Crypto/Photolyase_FAD-like_sf"/>
</dbReference>